<evidence type="ECO:0000256" key="9">
    <source>
        <dbReference type="ARBA" id="ARBA00023098"/>
    </source>
</evidence>
<keyword evidence="9" id="KW-0443">Lipid metabolism</keyword>
<dbReference type="AlphaFoldDB" id="A0A345DF76"/>
<dbReference type="EC" id="4.2.1.134" evidence="4"/>
<dbReference type="GO" id="GO:0030148">
    <property type="term" value="P:sphingolipid biosynthetic process"/>
    <property type="evidence" value="ECO:0007669"/>
    <property type="project" value="TreeGrafter"/>
</dbReference>
<keyword evidence="7" id="KW-0276">Fatty acid metabolism</keyword>
<sequence length="754" mass="83180">MSAAKMYLIAYNLASCAGWAYVWVEVAKAIMNGASAAQLWQESSNVLAVVQSLAALEVLHSIIRLVKSPVMTVLMQVSSRLLVLWLYTWPASACHSHWSLLLMVGSWASVEVPRYLFYALNLLPAFQGSKMPYPLFWLRYSLFMVLYPTGITGELLQMYVALTTYYTFGSAWERLLFVIPILTYPPCGPFMVLNMWKNRKSQFRKRSQELAAAKDGGAPQKKVDGLVWPVTNDATGERSTSVTNQSIWEYAVANVDPEAAAAVRKTRKWRFGYIKHIETQIRVSLRSKENALQVARDGLKRAHEVFEFVRDGKAMSLAQAMETYKGSYETGFIKGEGKRSVKEARVLYNGKTLVGDELVAQLDKWVTEGVIEPSAGDAVKKCIEHPEWYDLSDRYFVLLGATSAMGPLDLLLQCGANVVGIDLDRSPIWKKLIEKVRTSPGTLTFPLKKAQTLLKTDEELYENAGANLLGATPEIANWLVGVCPGKDLTIGNYTYLDGALHVQLSIACDAIMQKVLAQRKTSTSLAFLLTPTDVYMINEDAYEAAKENYKSAPAWQKLLEKIMGKNDMVSNVLKPAEGSGLKLNNSVVSHQGPNYSLAKRIQQWRCLLAHEEGHTVASNVAPSTSTASVTSNPLFAAAYAGFELFKALEVFRPETSSSLMLALLINDVRNPESVANPKSTVSSKMKNPLELFAHNAAHGGSFRSPYSIGSIGTVSVLYYFISNYWFVITPVVGAAAYTVNFVATGAHPGLNASK</sequence>
<keyword evidence="12" id="KW-0456">Lyase</keyword>
<keyword evidence="5" id="KW-0444">Lipid biosynthesis</keyword>
<keyword evidence="8 14" id="KW-1133">Transmembrane helix</keyword>
<protein>
    <recommendedName>
        <fullName evidence="4">very-long-chain (3R)-3-hydroxyacyl-CoA dehydratase</fullName>
        <ecNumber evidence="4">4.2.1.134</ecNumber>
    </recommendedName>
</protein>
<organism evidence="15">
    <name type="scientific">Aurantiochytrium sp. PKUSW7</name>
    <dbReference type="NCBI Taxonomy" id="1768218"/>
    <lineage>
        <taxon>Eukaryota</taxon>
        <taxon>Sar</taxon>
        <taxon>Stramenopiles</taxon>
        <taxon>Bigyra</taxon>
        <taxon>Labyrinthulomycetes</taxon>
        <taxon>Thraustochytrida</taxon>
        <taxon>Thraustochytriidae</taxon>
        <taxon>Aurantiochytrium</taxon>
    </lineage>
</organism>
<keyword evidence="11" id="KW-0275">Fatty acid biosynthesis</keyword>
<evidence type="ECO:0000256" key="14">
    <source>
        <dbReference type="SAM" id="Phobius"/>
    </source>
</evidence>
<dbReference type="GO" id="GO:0102158">
    <property type="term" value="F:very-long-chain (3R)-3-hydroxyacyl-CoA dehydratase activity"/>
    <property type="evidence" value="ECO:0007669"/>
    <property type="project" value="UniProtKB-EC"/>
</dbReference>
<keyword evidence="10 14" id="KW-0472">Membrane</keyword>
<dbReference type="PANTHER" id="PTHR11035:SF3">
    <property type="entry name" value="VERY-LONG-CHAIN (3R)-3-HYDROXYACYL-COA DEHYDRATASE"/>
    <property type="match status" value="1"/>
</dbReference>
<comment type="pathway">
    <text evidence="2">Lipid metabolism; fatty acid biosynthesis.</text>
</comment>
<proteinExistence type="evidence at transcript level"/>
<evidence type="ECO:0000256" key="4">
    <source>
        <dbReference type="ARBA" id="ARBA00013122"/>
    </source>
</evidence>
<reference evidence="15" key="1">
    <citation type="submission" date="2018-06" db="EMBL/GenBank/DDBJ databases">
        <title>De novo transcriptome analysis of DHA producer Aurantiochytrium sp. PKU#SW7.</title>
        <authorList>
            <person name="Liang Y."/>
            <person name="Liu Y."/>
        </authorList>
    </citation>
    <scope>NUCLEOTIDE SEQUENCE</scope>
</reference>
<dbReference type="PANTHER" id="PTHR11035">
    <property type="entry name" value="VERY-LONG-CHAIN (3R)-3-HYDROXYACYL-COA DEHYDRATASE"/>
    <property type="match status" value="1"/>
</dbReference>
<accession>A0A345DF76</accession>
<dbReference type="GO" id="GO:0042761">
    <property type="term" value="P:very long-chain fatty acid biosynthetic process"/>
    <property type="evidence" value="ECO:0007669"/>
    <property type="project" value="TreeGrafter"/>
</dbReference>
<evidence type="ECO:0000256" key="5">
    <source>
        <dbReference type="ARBA" id="ARBA00022516"/>
    </source>
</evidence>
<evidence type="ECO:0000256" key="8">
    <source>
        <dbReference type="ARBA" id="ARBA00022989"/>
    </source>
</evidence>
<dbReference type="GO" id="GO:0005789">
    <property type="term" value="C:endoplasmic reticulum membrane"/>
    <property type="evidence" value="ECO:0007669"/>
    <property type="project" value="TreeGrafter"/>
</dbReference>
<feature type="transmembrane region" description="Helical" evidence="14">
    <location>
        <begin position="174"/>
        <end position="196"/>
    </location>
</feature>
<evidence type="ECO:0000256" key="2">
    <source>
        <dbReference type="ARBA" id="ARBA00005194"/>
    </source>
</evidence>
<name>A0A345DF76_9STRA</name>
<evidence type="ECO:0000256" key="6">
    <source>
        <dbReference type="ARBA" id="ARBA00022692"/>
    </source>
</evidence>
<evidence type="ECO:0000256" key="3">
    <source>
        <dbReference type="ARBA" id="ARBA00007811"/>
    </source>
</evidence>
<evidence type="ECO:0000256" key="1">
    <source>
        <dbReference type="ARBA" id="ARBA00004141"/>
    </source>
</evidence>
<evidence type="ECO:0000256" key="13">
    <source>
        <dbReference type="ARBA" id="ARBA00036671"/>
    </source>
</evidence>
<comment type="subcellular location">
    <subcellularLocation>
        <location evidence="1">Membrane</location>
        <topology evidence="1">Multi-pass membrane protein</topology>
    </subcellularLocation>
</comment>
<comment type="catalytic activity">
    <reaction evidence="13">
        <text>a very-long-chain (3R)-3-hydroxyacyl-CoA = a very-long-chain (2E)-enoyl-CoA + H2O</text>
        <dbReference type="Rhea" id="RHEA:45812"/>
        <dbReference type="ChEBI" id="CHEBI:15377"/>
        <dbReference type="ChEBI" id="CHEBI:83728"/>
        <dbReference type="ChEBI" id="CHEBI:85440"/>
        <dbReference type="EC" id="4.2.1.134"/>
    </reaction>
</comment>
<comment type="similarity">
    <text evidence="3">Belongs to the very long-chain fatty acids dehydratase HACD family.</text>
</comment>
<keyword evidence="6 14" id="KW-0812">Transmembrane</keyword>
<dbReference type="GO" id="GO:0030497">
    <property type="term" value="P:fatty acid elongation"/>
    <property type="evidence" value="ECO:0007669"/>
    <property type="project" value="TreeGrafter"/>
</dbReference>
<evidence type="ECO:0000313" key="15">
    <source>
        <dbReference type="EMBL" id="AXF92439.1"/>
    </source>
</evidence>
<evidence type="ECO:0000256" key="7">
    <source>
        <dbReference type="ARBA" id="ARBA00022832"/>
    </source>
</evidence>
<feature type="transmembrane region" description="Helical" evidence="14">
    <location>
        <begin position="140"/>
        <end position="162"/>
    </location>
</feature>
<dbReference type="BRENDA" id="4.2.1.134">
    <property type="organism ID" value="15028"/>
</dbReference>
<evidence type="ECO:0000256" key="10">
    <source>
        <dbReference type="ARBA" id="ARBA00023136"/>
    </source>
</evidence>
<dbReference type="EMBL" id="MH469721">
    <property type="protein sequence ID" value="AXF92439.1"/>
    <property type="molecule type" value="mRNA"/>
</dbReference>
<dbReference type="InterPro" id="IPR007482">
    <property type="entry name" value="Tyr_Pase-like_PTPLA"/>
</dbReference>
<evidence type="ECO:0000256" key="12">
    <source>
        <dbReference type="ARBA" id="ARBA00023239"/>
    </source>
</evidence>
<evidence type="ECO:0000256" key="11">
    <source>
        <dbReference type="ARBA" id="ARBA00023160"/>
    </source>
</evidence>
<dbReference type="UniPathway" id="UPA00094"/>
<dbReference type="Pfam" id="PF04387">
    <property type="entry name" value="PTPLA"/>
    <property type="match status" value="1"/>
</dbReference>